<dbReference type="RefSeq" id="WP_408180323.1">
    <property type="nucleotide sequence ID" value="NZ_JAQQEZ010000031.1"/>
</dbReference>
<reference evidence="5 6" key="1">
    <citation type="journal article" date="2024" name="Chem. Sci.">
        <title>Discovery of megapolipeptins by genome mining of a Burkholderiales bacteria collection.</title>
        <authorList>
            <person name="Paulo B.S."/>
            <person name="Recchia M.J.J."/>
            <person name="Lee S."/>
            <person name="Fergusson C.H."/>
            <person name="Romanowski S.B."/>
            <person name="Hernandez A."/>
            <person name="Krull N."/>
            <person name="Liu D.Y."/>
            <person name="Cavanagh H."/>
            <person name="Bos A."/>
            <person name="Gray C.A."/>
            <person name="Murphy B.T."/>
            <person name="Linington R.G."/>
            <person name="Eustaquio A.S."/>
        </authorList>
    </citation>
    <scope>NUCLEOTIDE SEQUENCE [LARGE SCALE GENOMIC DNA]</scope>
    <source>
        <strain evidence="5 6">RL17-350-BIC-A</strain>
    </source>
</reference>
<comment type="subcellular location">
    <subcellularLocation>
        <location evidence="1">Periplasm</location>
    </subcellularLocation>
</comment>
<protein>
    <submittedName>
        <fullName evidence="5">Substrate-binding domain-containing protein</fullName>
    </submittedName>
</protein>
<sequence>MIQGQIAFATGMEGNPWRKQAIDYVARSRERPFSLSYIGCKSDEDSFIEGLADFIKDEETMKNLYLFSMRTLAVSLLAATASMPAMAADSALVTNQGDISAMCGTKPMVVGLSDGYGGVTWRKTAAAELKDEVSRCKNVKKFMYTNANGDQQKANSDINSMVAQGVNVLVVFPDFGAAQIPAMRAATKAGVTVVPYLAKISGNAGKDYAANVTEDVYRMGQVWADWFGHNLKKGNVLFLGGAPGAMSSQIFLDGFKTELSKYPDLKLLDNNFIVTNWNPVDAQKAVSGLIAKYPHIDGVATDYGVTALATVKAFEQASLPIPAIATNASNNELNCKYLSLKKSGKAFPYFSLDGTTSVIRFAGRRGVADFQGTKNDEPLAAFPYPYADSVKGMDPKCDPTAPPDADFSSALPPEKLKTVFQQ</sequence>
<feature type="region of interest" description="Disordered" evidence="3">
    <location>
        <begin position="393"/>
        <end position="412"/>
    </location>
</feature>
<evidence type="ECO:0000259" key="4">
    <source>
        <dbReference type="Pfam" id="PF13407"/>
    </source>
</evidence>
<evidence type="ECO:0000313" key="5">
    <source>
        <dbReference type="EMBL" id="MFM0005622.1"/>
    </source>
</evidence>
<dbReference type="EMBL" id="JAQQEZ010000031">
    <property type="protein sequence ID" value="MFM0005622.1"/>
    <property type="molecule type" value="Genomic_DNA"/>
</dbReference>
<feature type="domain" description="Periplasmic binding protein" evidence="4">
    <location>
        <begin position="118"/>
        <end position="326"/>
    </location>
</feature>
<evidence type="ECO:0000256" key="3">
    <source>
        <dbReference type="SAM" id="MobiDB-lite"/>
    </source>
</evidence>
<proteinExistence type="inferred from homology"/>
<evidence type="ECO:0000256" key="1">
    <source>
        <dbReference type="ARBA" id="ARBA00004418"/>
    </source>
</evidence>
<keyword evidence="6" id="KW-1185">Reference proteome</keyword>
<evidence type="ECO:0000256" key="2">
    <source>
        <dbReference type="ARBA" id="ARBA00007639"/>
    </source>
</evidence>
<dbReference type="Gene3D" id="3.40.50.2300">
    <property type="match status" value="2"/>
</dbReference>
<dbReference type="InterPro" id="IPR050555">
    <property type="entry name" value="Bact_Solute-Bind_Prot2"/>
</dbReference>
<dbReference type="InterPro" id="IPR028082">
    <property type="entry name" value="Peripla_BP_I"/>
</dbReference>
<gene>
    <name evidence="5" type="ORF">PQR57_32055</name>
</gene>
<evidence type="ECO:0000313" key="6">
    <source>
        <dbReference type="Proteomes" id="UP001629230"/>
    </source>
</evidence>
<accession>A0ABW9AYH9</accession>
<organism evidence="5 6">
    <name type="scientific">Paraburkholderia dipogonis</name>
    <dbReference type="NCBI Taxonomy" id="1211383"/>
    <lineage>
        <taxon>Bacteria</taxon>
        <taxon>Pseudomonadati</taxon>
        <taxon>Pseudomonadota</taxon>
        <taxon>Betaproteobacteria</taxon>
        <taxon>Burkholderiales</taxon>
        <taxon>Burkholderiaceae</taxon>
        <taxon>Paraburkholderia</taxon>
    </lineage>
</organism>
<dbReference type="InterPro" id="IPR025997">
    <property type="entry name" value="SBP_2_dom"/>
</dbReference>
<comment type="similarity">
    <text evidence="2">Belongs to the bacterial solute-binding protein 2 family.</text>
</comment>
<dbReference type="Proteomes" id="UP001629230">
    <property type="component" value="Unassembled WGS sequence"/>
</dbReference>
<dbReference type="PANTHER" id="PTHR30036">
    <property type="entry name" value="D-XYLOSE-BINDING PERIPLASMIC PROTEIN"/>
    <property type="match status" value="1"/>
</dbReference>
<name>A0ABW9AYH9_9BURK</name>
<dbReference type="SUPFAM" id="SSF53822">
    <property type="entry name" value="Periplasmic binding protein-like I"/>
    <property type="match status" value="1"/>
</dbReference>
<dbReference type="Pfam" id="PF13407">
    <property type="entry name" value="Peripla_BP_4"/>
    <property type="match status" value="1"/>
</dbReference>
<dbReference type="PANTHER" id="PTHR30036:SF7">
    <property type="entry name" value="ABC TRANSPORTER PERIPLASMIC-BINDING PROTEIN YPHF"/>
    <property type="match status" value="1"/>
</dbReference>
<comment type="caution">
    <text evidence="5">The sequence shown here is derived from an EMBL/GenBank/DDBJ whole genome shotgun (WGS) entry which is preliminary data.</text>
</comment>